<comment type="caution">
    <text evidence="2">The sequence shown here is derived from an EMBL/GenBank/DDBJ whole genome shotgun (WGS) entry which is preliminary data.</text>
</comment>
<protein>
    <submittedName>
        <fullName evidence="2">Uncharacterized protein</fullName>
    </submittedName>
</protein>
<accession>A0ABR2FX27</accession>
<sequence>MCLARYRTIDTTGYPIEGRVILVPFFLWIQVEDRICLAIVLFFVLHALDSCSVHAHQGGETTGDVTVIHKGFHGRKITRHGVVASKNSGANRSDGKCEFEGKGALNVKYCKFWNENGSDPPKVETPGFVAFGADYGGPKRKNNDADTMSIAKSQDQAKNQNQVSGENMLEAKTNDFGGLGTPRNDEAVIGYNVESKRLMEAAEDVVKLMQKDYKGSDRPRRKPPINNHVPRD</sequence>
<reference evidence="2 3" key="1">
    <citation type="journal article" date="2024" name="G3 (Bethesda)">
        <title>Genome assembly of Hibiscus sabdariffa L. provides insights into metabolisms of medicinal natural products.</title>
        <authorList>
            <person name="Kim T."/>
        </authorList>
    </citation>
    <scope>NUCLEOTIDE SEQUENCE [LARGE SCALE GENOMIC DNA]</scope>
    <source>
        <strain evidence="2">TK-2024</strain>
        <tissue evidence="2">Old leaves</tissue>
    </source>
</reference>
<feature type="region of interest" description="Disordered" evidence="1">
    <location>
        <begin position="210"/>
        <end position="232"/>
    </location>
</feature>
<evidence type="ECO:0000313" key="2">
    <source>
        <dbReference type="EMBL" id="KAK8588614.1"/>
    </source>
</evidence>
<dbReference type="EMBL" id="JBBPBM010000004">
    <property type="protein sequence ID" value="KAK8588614.1"/>
    <property type="molecule type" value="Genomic_DNA"/>
</dbReference>
<proteinExistence type="predicted"/>
<evidence type="ECO:0000313" key="3">
    <source>
        <dbReference type="Proteomes" id="UP001472677"/>
    </source>
</evidence>
<organism evidence="2 3">
    <name type="scientific">Hibiscus sabdariffa</name>
    <name type="common">roselle</name>
    <dbReference type="NCBI Taxonomy" id="183260"/>
    <lineage>
        <taxon>Eukaryota</taxon>
        <taxon>Viridiplantae</taxon>
        <taxon>Streptophyta</taxon>
        <taxon>Embryophyta</taxon>
        <taxon>Tracheophyta</taxon>
        <taxon>Spermatophyta</taxon>
        <taxon>Magnoliopsida</taxon>
        <taxon>eudicotyledons</taxon>
        <taxon>Gunneridae</taxon>
        <taxon>Pentapetalae</taxon>
        <taxon>rosids</taxon>
        <taxon>malvids</taxon>
        <taxon>Malvales</taxon>
        <taxon>Malvaceae</taxon>
        <taxon>Malvoideae</taxon>
        <taxon>Hibiscus</taxon>
    </lineage>
</organism>
<evidence type="ECO:0000256" key="1">
    <source>
        <dbReference type="SAM" id="MobiDB-lite"/>
    </source>
</evidence>
<keyword evidence="3" id="KW-1185">Reference proteome</keyword>
<dbReference type="PANTHER" id="PTHR36313:SF7">
    <property type="entry name" value="OS09G0474600 PROTEIN"/>
    <property type="match status" value="1"/>
</dbReference>
<dbReference type="Proteomes" id="UP001472677">
    <property type="component" value="Unassembled WGS sequence"/>
</dbReference>
<dbReference type="PANTHER" id="PTHR36313">
    <property type="entry name" value="ROOT MERISTEM GROWTH FACTOR 2"/>
    <property type="match status" value="1"/>
</dbReference>
<dbReference type="InterPro" id="IPR038804">
    <property type="entry name" value="RGF3"/>
</dbReference>
<name>A0ABR2FX27_9ROSI</name>
<gene>
    <name evidence="2" type="ORF">V6N12_023041</name>
</gene>